<accession>A0A916UQL1</accession>
<keyword evidence="2" id="KW-1185">Reference proteome</keyword>
<gene>
    <name evidence="1" type="primary">wbbL</name>
    <name evidence="1" type="ORF">GCM10011396_33000</name>
</gene>
<sequence length="263" mass="30278">MIHVAIVSHGHEDLLIASRLGGLQNAGPCMRVWVKDNKPNSKLSAYCAQHGISYSDAKPGMGFGDNNNFLYEVVRNEVGFKMGDTFVVMNPDITIDPQSIISLAEQMHKDRYPIATINLYRDQQYAIADSNIRRFPDIFSLIRMAIVRSLSQPYDKTQMENICHVDWASGAFLAFDAMHYSALEGFDPRYFMYFEDVDICYRSRKLLGKGVRYYPSLKATHIAAHKNRNLISQHASWFFRSFLKFLSRRYFIYDRQANLTSAK</sequence>
<evidence type="ECO:0000313" key="1">
    <source>
        <dbReference type="EMBL" id="GGC83049.1"/>
    </source>
</evidence>
<name>A0A916UQL1_9BURK</name>
<dbReference type="EMBL" id="BMED01000003">
    <property type="protein sequence ID" value="GGC83049.1"/>
    <property type="molecule type" value="Genomic_DNA"/>
</dbReference>
<organism evidence="1 2">
    <name type="scientific">Undibacterium terreum</name>
    <dbReference type="NCBI Taxonomy" id="1224302"/>
    <lineage>
        <taxon>Bacteria</taxon>
        <taxon>Pseudomonadati</taxon>
        <taxon>Pseudomonadota</taxon>
        <taxon>Betaproteobacteria</taxon>
        <taxon>Burkholderiales</taxon>
        <taxon>Oxalobacteraceae</taxon>
        <taxon>Undibacterium</taxon>
    </lineage>
</organism>
<dbReference type="AlphaFoldDB" id="A0A916UQL1"/>
<dbReference type="Gene3D" id="3.90.550.10">
    <property type="entry name" value="Spore Coat Polysaccharide Biosynthesis Protein SpsA, Chain A"/>
    <property type="match status" value="1"/>
</dbReference>
<dbReference type="RefSeq" id="WP_188567187.1">
    <property type="nucleotide sequence ID" value="NZ_BMED01000003.1"/>
</dbReference>
<reference evidence="1" key="1">
    <citation type="journal article" date="2014" name="Int. J. Syst. Evol. Microbiol.">
        <title>Complete genome sequence of Corynebacterium casei LMG S-19264T (=DSM 44701T), isolated from a smear-ripened cheese.</title>
        <authorList>
            <consortium name="US DOE Joint Genome Institute (JGI-PGF)"/>
            <person name="Walter F."/>
            <person name="Albersmeier A."/>
            <person name="Kalinowski J."/>
            <person name="Ruckert C."/>
        </authorList>
    </citation>
    <scope>NUCLEOTIDE SEQUENCE</scope>
    <source>
        <strain evidence="1">CGMCC 1.10998</strain>
    </source>
</reference>
<dbReference type="InterPro" id="IPR029044">
    <property type="entry name" value="Nucleotide-diphossugar_trans"/>
</dbReference>
<dbReference type="PANTHER" id="PTHR43179:SF7">
    <property type="entry name" value="RHAMNOSYLTRANSFERASE WBBL"/>
    <property type="match status" value="1"/>
</dbReference>
<evidence type="ECO:0000313" key="2">
    <source>
        <dbReference type="Proteomes" id="UP000637423"/>
    </source>
</evidence>
<dbReference type="Proteomes" id="UP000637423">
    <property type="component" value="Unassembled WGS sequence"/>
</dbReference>
<comment type="caution">
    <text evidence="1">The sequence shown here is derived from an EMBL/GenBank/DDBJ whole genome shotgun (WGS) entry which is preliminary data.</text>
</comment>
<reference evidence="1" key="2">
    <citation type="submission" date="2020-09" db="EMBL/GenBank/DDBJ databases">
        <authorList>
            <person name="Sun Q."/>
            <person name="Zhou Y."/>
        </authorList>
    </citation>
    <scope>NUCLEOTIDE SEQUENCE</scope>
    <source>
        <strain evidence="1">CGMCC 1.10998</strain>
    </source>
</reference>
<dbReference type="PANTHER" id="PTHR43179">
    <property type="entry name" value="RHAMNOSYLTRANSFERASE WBBL"/>
    <property type="match status" value="1"/>
</dbReference>
<proteinExistence type="predicted"/>
<dbReference type="SUPFAM" id="SSF53448">
    <property type="entry name" value="Nucleotide-diphospho-sugar transferases"/>
    <property type="match status" value="1"/>
</dbReference>
<protein>
    <submittedName>
        <fullName evidence="1">Rhamnosyltransferase WbbL</fullName>
    </submittedName>
</protein>